<dbReference type="InterPro" id="IPR021625">
    <property type="entry name" value="PI31_Prot_N"/>
</dbReference>
<keyword evidence="15" id="KW-1185">Reference proteome</keyword>
<evidence type="ECO:0000256" key="10">
    <source>
        <dbReference type="ARBA" id="ARBA00024805"/>
    </source>
</evidence>
<keyword evidence="4" id="KW-0488">Methylation</keyword>
<dbReference type="InterPro" id="IPR045128">
    <property type="entry name" value="PI31-like"/>
</dbReference>
<protein>
    <recommendedName>
        <fullName evidence="16">Proteasome inhibitor PI31 subunit</fullName>
    </recommendedName>
</protein>
<keyword evidence="7" id="KW-0256">Endoplasmic reticulum</keyword>
<feature type="compositionally biased region" description="Gly residues" evidence="11">
    <location>
        <begin position="288"/>
        <end position="297"/>
    </location>
</feature>
<comment type="similarity">
    <text evidence="3">Belongs to the proteasome inhibitor PI31 family.</text>
</comment>
<evidence type="ECO:0000256" key="4">
    <source>
        <dbReference type="ARBA" id="ARBA00022481"/>
    </source>
</evidence>
<evidence type="ECO:0008006" key="16">
    <source>
        <dbReference type="Google" id="ProtNLM"/>
    </source>
</evidence>
<dbReference type="InterPro" id="IPR013886">
    <property type="entry name" value="PI31_Prot_C"/>
</dbReference>
<dbReference type="PANTHER" id="PTHR13266">
    <property type="entry name" value="PROTEASOME INHIBITOR"/>
    <property type="match status" value="1"/>
</dbReference>
<comment type="function">
    <text evidence="10">Plays an important role in control of proteasome function. Inhibits the hydrolysis of protein and peptide substrates by the 20S proteasome. Also inhibits the activation of the proteasome by the proteasome regulatory proteins PA700 and PA28.</text>
</comment>
<dbReference type="EMBL" id="CP138592">
    <property type="protein sequence ID" value="WPH04618.1"/>
    <property type="molecule type" value="Genomic_DNA"/>
</dbReference>
<gene>
    <name evidence="14" type="ORF">R9X50_00751000</name>
</gene>
<feature type="domain" description="PI31 proteasome regulator C-terminal" evidence="12">
    <location>
        <begin position="264"/>
        <end position="331"/>
    </location>
</feature>
<dbReference type="GO" id="GO:0000502">
    <property type="term" value="C:proteasome complex"/>
    <property type="evidence" value="ECO:0007669"/>
    <property type="project" value="UniProtKB-KW"/>
</dbReference>
<dbReference type="Pfam" id="PF08577">
    <property type="entry name" value="PI31_Prot_C"/>
    <property type="match status" value="1"/>
</dbReference>
<feature type="region of interest" description="Disordered" evidence="11">
    <location>
        <begin position="288"/>
        <end position="366"/>
    </location>
</feature>
<keyword evidence="5" id="KW-0963">Cytoplasm</keyword>
<evidence type="ECO:0000256" key="3">
    <source>
        <dbReference type="ARBA" id="ARBA00006405"/>
    </source>
</evidence>
<evidence type="ECO:0000256" key="9">
    <source>
        <dbReference type="ARBA" id="ARBA00022990"/>
    </source>
</evidence>
<sequence length="366" mass="38826">MTAPVNALGAQSLSQVMAASIPVSANPQLNSAFDAIALACHAGMLAVGFRLIGLGEDHKIEAHSDNTHTQPLPEQWNALNGSYAFRYAHSQSSMEYLLKVSRMGSTAVVMGMAIGDDKTCTFDVKTQEFVSDGNLPATPVTENSSSEEIAKKIQDVFISAGRLSDLGSLLQVKLIQKLAPAIHKEGYEETGESRSAHREPQRPAHDPLRDERDPPARPYPLHDPFAQPRQPRGPMPDPMPGFEDEYETLRPPRGGLPGAGYPRIGDRDLYPQGLGPNDPMRGGLGPGLGGPRGGGGMHPTFDDPLFAAQGQRGSGYNPQVPPGSRYDPVGPGMGGHPRGAGMGGRPPNPFGGPPNPFGGFSGDDFI</sequence>
<evidence type="ECO:0000256" key="6">
    <source>
        <dbReference type="ARBA" id="ARBA00022553"/>
    </source>
</evidence>
<evidence type="ECO:0000313" key="15">
    <source>
        <dbReference type="Proteomes" id="UP001303373"/>
    </source>
</evidence>
<dbReference type="Pfam" id="PF11566">
    <property type="entry name" value="PI31_Prot_N"/>
    <property type="match status" value="1"/>
</dbReference>
<evidence type="ECO:0000259" key="12">
    <source>
        <dbReference type="Pfam" id="PF08577"/>
    </source>
</evidence>
<keyword evidence="9" id="KW-0007">Acetylation</keyword>
<dbReference type="GO" id="GO:0070628">
    <property type="term" value="F:proteasome binding"/>
    <property type="evidence" value="ECO:0007669"/>
    <property type="project" value="InterPro"/>
</dbReference>
<evidence type="ECO:0000256" key="8">
    <source>
        <dbReference type="ARBA" id="ARBA00022942"/>
    </source>
</evidence>
<dbReference type="Gene3D" id="3.40.1000.30">
    <property type="match status" value="1"/>
</dbReference>
<evidence type="ECO:0000256" key="2">
    <source>
        <dbReference type="ARBA" id="ARBA00004496"/>
    </source>
</evidence>
<name>A0AAQ3RE70_9PEZI</name>
<keyword evidence="8" id="KW-0647">Proteasome</keyword>
<keyword evidence="6" id="KW-0597">Phosphoprotein</keyword>
<dbReference type="AlphaFoldDB" id="A0AAQ3RE70"/>
<feature type="domain" description="PI31 proteasome regulator N-terminal" evidence="13">
    <location>
        <begin position="26"/>
        <end position="185"/>
    </location>
</feature>
<feature type="compositionally biased region" description="Gly residues" evidence="11">
    <location>
        <begin position="331"/>
        <end position="344"/>
    </location>
</feature>
<comment type="subcellular location">
    <subcellularLocation>
        <location evidence="2">Cytoplasm</location>
    </subcellularLocation>
    <subcellularLocation>
        <location evidence="1">Endoplasmic reticulum</location>
    </subcellularLocation>
</comment>
<organism evidence="14 15">
    <name type="scientific">Acrodontium crateriforme</name>
    <dbReference type="NCBI Taxonomy" id="150365"/>
    <lineage>
        <taxon>Eukaryota</taxon>
        <taxon>Fungi</taxon>
        <taxon>Dikarya</taxon>
        <taxon>Ascomycota</taxon>
        <taxon>Pezizomycotina</taxon>
        <taxon>Dothideomycetes</taxon>
        <taxon>Dothideomycetidae</taxon>
        <taxon>Mycosphaerellales</taxon>
        <taxon>Teratosphaeriaceae</taxon>
        <taxon>Acrodontium</taxon>
    </lineage>
</organism>
<dbReference type="GO" id="GO:0043161">
    <property type="term" value="P:proteasome-mediated ubiquitin-dependent protein catabolic process"/>
    <property type="evidence" value="ECO:0007669"/>
    <property type="project" value="InterPro"/>
</dbReference>
<dbReference type="GO" id="GO:0004866">
    <property type="term" value="F:endopeptidase inhibitor activity"/>
    <property type="evidence" value="ECO:0007669"/>
    <property type="project" value="InterPro"/>
</dbReference>
<evidence type="ECO:0000256" key="7">
    <source>
        <dbReference type="ARBA" id="ARBA00022824"/>
    </source>
</evidence>
<evidence type="ECO:0000256" key="11">
    <source>
        <dbReference type="SAM" id="MobiDB-lite"/>
    </source>
</evidence>
<evidence type="ECO:0000259" key="13">
    <source>
        <dbReference type="Pfam" id="PF11566"/>
    </source>
</evidence>
<evidence type="ECO:0000256" key="5">
    <source>
        <dbReference type="ARBA" id="ARBA00022490"/>
    </source>
</evidence>
<evidence type="ECO:0000313" key="14">
    <source>
        <dbReference type="EMBL" id="WPH04618.1"/>
    </source>
</evidence>
<dbReference type="GO" id="GO:0005783">
    <property type="term" value="C:endoplasmic reticulum"/>
    <property type="evidence" value="ECO:0007669"/>
    <property type="project" value="UniProtKB-SubCell"/>
</dbReference>
<feature type="compositionally biased region" description="Basic and acidic residues" evidence="11">
    <location>
        <begin position="186"/>
        <end position="215"/>
    </location>
</feature>
<reference evidence="14 15" key="1">
    <citation type="submission" date="2023-11" db="EMBL/GenBank/DDBJ databases">
        <title>An acidophilic fungus is an integral part of prey digestion in a carnivorous sundew plant.</title>
        <authorList>
            <person name="Tsai I.J."/>
        </authorList>
    </citation>
    <scope>NUCLEOTIDE SEQUENCE [LARGE SCALE GENOMIC DNA]</scope>
    <source>
        <strain evidence="14">169a</strain>
    </source>
</reference>
<feature type="region of interest" description="Disordered" evidence="11">
    <location>
        <begin position="186"/>
        <end position="240"/>
    </location>
</feature>
<dbReference type="Proteomes" id="UP001303373">
    <property type="component" value="Chromosome 13"/>
</dbReference>
<proteinExistence type="inferred from homology"/>
<dbReference type="PANTHER" id="PTHR13266:SF1">
    <property type="entry name" value="PROTEASOME INHIBITOR PI31 SUBUNIT"/>
    <property type="match status" value="1"/>
</dbReference>
<evidence type="ECO:0000256" key="1">
    <source>
        <dbReference type="ARBA" id="ARBA00004240"/>
    </source>
</evidence>
<accession>A0AAQ3RE70</accession>
<feature type="compositionally biased region" description="Pro residues" evidence="11">
    <location>
        <begin position="346"/>
        <end position="356"/>
    </location>
</feature>